<gene>
    <name evidence="1" type="ORF">L195_g019724</name>
</gene>
<reference evidence="1 2" key="1">
    <citation type="journal article" date="2014" name="Am. J. Bot.">
        <title>Genome assembly and annotation for red clover (Trifolium pratense; Fabaceae).</title>
        <authorList>
            <person name="Istvanek J."/>
            <person name="Jaros M."/>
            <person name="Krenek A."/>
            <person name="Repkova J."/>
        </authorList>
    </citation>
    <scope>NUCLEOTIDE SEQUENCE [LARGE SCALE GENOMIC DNA]</scope>
    <source>
        <strain evidence="2">cv. Tatra</strain>
        <tissue evidence="1">Young leaves</tissue>
    </source>
</reference>
<accession>A0A2K3N0E0</accession>
<evidence type="ECO:0000313" key="1">
    <source>
        <dbReference type="EMBL" id="PNX96515.1"/>
    </source>
</evidence>
<reference evidence="1 2" key="2">
    <citation type="journal article" date="2017" name="Front. Plant Sci.">
        <title>Gene Classification and Mining of Molecular Markers Useful in Red Clover (Trifolium pratense) Breeding.</title>
        <authorList>
            <person name="Istvanek J."/>
            <person name="Dluhosova J."/>
            <person name="Dluhos P."/>
            <person name="Patkova L."/>
            <person name="Nedelnik J."/>
            <person name="Repkova J."/>
        </authorList>
    </citation>
    <scope>NUCLEOTIDE SEQUENCE [LARGE SCALE GENOMIC DNA]</scope>
    <source>
        <strain evidence="2">cv. Tatra</strain>
        <tissue evidence="1">Young leaves</tissue>
    </source>
</reference>
<proteinExistence type="predicted"/>
<name>A0A2K3N0E0_TRIPR</name>
<protein>
    <submittedName>
        <fullName evidence="1">Uncharacterized protein</fullName>
    </submittedName>
</protein>
<evidence type="ECO:0000313" key="2">
    <source>
        <dbReference type="Proteomes" id="UP000236291"/>
    </source>
</evidence>
<sequence length="89" mass="10349">MYTKLFKTLQLAEKNLVPYVQADRQSFNESPTNLGICQLNRHLRGRKIEMPEINPKVACHQLTIYPSAKVAVQRHWKQSPEKAEAFKKL</sequence>
<organism evidence="1 2">
    <name type="scientific">Trifolium pratense</name>
    <name type="common">Red clover</name>
    <dbReference type="NCBI Taxonomy" id="57577"/>
    <lineage>
        <taxon>Eukaryota</taxon>
        <taxon>Viridiplantae</taxon>
        <taxon>Streptophyta</taxon>
        <taxon>Embryophyta</taxon>
        <taxon>Tracheophyta</taxon>
        <taxon>Spermatophyta</taxon>
        <taxon>Magnoliopsida</taxon>
        <taxon>eudicotyledons</taxon>
        <taxon>Gunneridae</taxon>
        <taxon>Pentapetalae</taxon>
        <taxon>rosids</taxon>
        <taxon>fabids</taxon>
        <taxon>Fabales</taxon>
        <taxon>Fabaceae</taxon>
        <taxon>Papilionoideae</taxon>
        <taxon>50 kb inversion clade</taxon>
        <taxon>NPAAA clade</taxon>
        <taxon>Hologalegina</taxon>
        <taxon>IRL clade</taxon>
        <taxon>Trifolieae</taxon>
        <taxon>Trifolium</taxon>
    </lineage>
</organism>
<dbReference type="Proteomes" id="UP000236291">
    <property type="component" value="Unassembled WGS sequence"/>
</dbReference>
<dbReference type="EMBL" id="ASHM01014587">
    <property type="protein sequence ID" value="PNX96515.1"/>
    <property type="molecule type" value="Genomic_DNA"/>
</dbReference>
<dbReference type="AlphaFoldDB" id="A0A2K3N0E0"/>
<comment type="caution">
    <text evidence="1">The sequence shown here is derived from an EMBL/GenBank/DDBJ whole genome shotgun (WGS) entry which is preliminary data.</text>
</comment>